<keyword evidence="3" id="KW-1185">Reference proteome</keyword>
<reference evidence="2" key="1">
    <citation type="submission" date="2023-06" db="EMBL/GenBank/DDBJ databases">
        <title>Sysu t00192.</title>
        <authorList>
            <person name="Gao L."/>
            <person name="Fang B.-Z."/>
            <person name="Li W.-J."/>
        </authorList>
    </citation>
    <scope>NUCLEOTIDE SEQUENCE</scope>
    <source>
        <strain evidence="2">SYSU T00192</strain>
    </source>
</reference>
<proteinExistence type="predicted"/>
<dbReference type="EMBL" id="JAUHPW010000002">
    <property type="protein sequence ID" value="MDN4474870.1"/>
    <property type="molecule type" value="Genomic_DNA"/>
</dbReference>
<feature type="transmembrane region" description="Helical" evidence="1">
    <location>
        <begin position="15"/>
        <end position="38"/>
    </location>
</feature>
<gene>
    <name evidence="2" type="ORF">QQX09_03255</name>
</gene>
<keyword evidence="1" id="KW-0472">Membrane</keyword>
<evidence type="ECO:0000313" key="2">
    <source>
        <dbReference type="EMBL" id="MDN4474870.1"/>
    </source>
</evidence>
<keyword evidence="1" id="KW-1133">Transmembrane helix</keyword>
<comment type="caution">
    <text evidence="2">The sequence shown here is derived from an EMBL/GenBank/DDBJ whole genome shotgun (WGS) entry which is preliminary data.</text>
</comment>
<keyword evidence="1" id="KW-0812">Transmembrane</keyword>
<protein>
    <submittedName>
        <fullName evidence="2">Uncharacterized protein</fullName>
    </submittedName>
</protein>
<sequence>MPGPDQPEPATPRTWLPLVIAASIALLVVVGAFVAASLRSGMSAGRSDAVRACEAAYAASAEDGETLARIVAGDVYGASEWRDLRAFLEQQGLLESAGVEVDGSEADASAAALAEQGRDHVTVVWWLDSEEHLICEVDVEGDRALDGTAVLVPLS</sequence>
<accession>A0ABT8G6U3</accession>
<dbReference type="RefSeq" id="WP_301131287.1">
    <property type="nucleotide sequence ID" value="NZ_JAUHPW010000002.1"/>
</dbReference>
<evidence type="ECO:0000256" key="1">
    <source>
        <dbReference type="SAM" id="Phobius"/>
    </source>
</evidence>
<organism evidence="2 3">
    <name type="scientific">Demequina litoralis</name>
    <dbReference type="NCBI Taxonomy" id="3051660"/>
    <lineage>
        <taxon>Bacteria</taxon>
        <taxon>Bacillati</taxon>
        <taxon>Actinomycetota</taxon>
        <taxon>Actinomycetes</taxon>
        <taxon>Micrococcales</taxon>
        <taxon>Demequinaceae</taxon>
        <taxon>Demequina</taxon>
    </lineage>
</organism>
<evidence type="ECO:0000313" key="3">
    <source>
        <dbReference type="Proteomes" id="UP001172728"/>
    </source>
</evidence>
<dbReference type="Proteomes" id="UP001172728">
    <property type="component" value="Unassembled WGS sequence"/>
</dbReference>
<name>A0ABT8G6U3_9MICO</name>